<proteinExistence type="predicted"/>
<comment type="caution">
    <text evidence="2">The sequence shown here is derived from an EMBL/GenBank/DDBJ whole genome shotgun (WGS) entry which is preliminary data.</text>
</comment>
<dbReference type="InterPro" id="IPR002347">
    <property type="entry name" value="SDR_fam"/>
</dbReference>
<accession>A0A3E2GYH2</accession>
<dbReference type="Gene3D" id="3.40.50.720">
    <property type="entry name" value="NAD(P)-binding Rossmann-like Domain"/>
    <property type="match status" value="1"/>
</dbReference>
<dbReference type="GO" id="GO:0016491">
    <property type="term" value="F:oxidoreductase activity"/>
    <property type="evidence" value="ECO:0007669"/>
    <property type="project" value="UniProtKB-KW"/>
</dbReference>
<dbReference type="InterPro" id="IPR036291">
    <property type="entry name" value="NAD(P)-bd_dom_sf"/>
</dbReference>
<dbReference type="PANTHER" id="PTHR43157">
    <property type="entry name" value="PHOSPHATIDYLINOSITOL-GLYCAN BIOSYNTHESIS CLASS F PROTEIN-RELATED"/>
    <property type="match status" value="1"/>
</dbReference>
<dbReference type="SUPFAM" id="SSF51735">
    <property type="entry name" value="NAD(P)-binding Rossmann-fold domains"/>
    <property type="match status" value="1"/>
</dbReference>
<dbReference type="OrthoDB" id="542013at2759"/>
<gene>
    <name evidence="2" type="ORF">B7463_g10300</name>
</gene>
<dbReference type="Pfam" id="PF00106">
    <property type="entry name" value="adh_short"/>
    <property type="match status" value="1"/>
</dbReference>
<dbReference type="PRINTS" id="PR00081">
    <property type="entry name" value="GDHRDH"/>
</dbReference>
<dbReference type="PANTHER" id="PTHR43157:SF22">
    <property type="entry name" value="SHORT-CHAIN DEHYDROGENASE_REDUCTASE PHMF"/>
    <property type="match status" value="1"/>
</dbReference>
<dbReference type="AlphaFoldDB" id="A0A3E2GYH2"/>
<feature type="non-terminal residue" evidence="2">
    <location>
        <position position="345"/>
    </location>
</feature>
<reference evidence="2 3" key="1">
    <citation type="submission" date="2018-05" db="EMBL/GenBank/DDBJ databases">
        <title>Draft genome sequence of Scytalidium lignicola DSM 105466, a ubiquitous saprotrophic fungus.</title>
        <authorList>
            <person name="Buettner E."/>
            <person name="Gebauer A.M."/>
            <person name="Hofrichter M."/>
            <person name="Liers C."/>
            <person name="Kellner H."/>
        </authorList>
    </citation>
    <scope>NUCLEOTIDE SEQUENCE [LARGE SCALE GENOMIC DNA]</scope>
    <source>
        <strain evidence="2 3">DSM 105466</strain>
    </source>
</reference>
<dbReference type="Proteomes" id="UP000258309">
    <property type="component" value="Unassembled WGS sequence"/>
</dbReference>
<feature type="non-terminal residue" evidence="2">
    <location>
        <position position="1"/>
    </location>
</feature>
<evidence type="ECO:0000256" key="1">
    <source>
        <dbReference type="ARBA" id="ARBA00023002"/>
    </source>
</evidence>
<evidence type="ECO:0008006" key="4">
    <source>
        <dbReference type="Google" id="ProtNLM"/>
    </source>
</evidence>
<protein>
    <recommendedName>
        <fullName evidence="4">NAD(P)-binding protein</fullName>
    </recommendedName>
</protein>
<dbReference type="OMA" id="CPGMVKS"/>
<keyword evidence="1" id="KW-0560">Oxidoreductase</keyword>
<organism evidence="2 3">
    <name type="scientific">Scytalidium lignicola</name>
    <name type="common">Hyphomycete</name>
    <dbReference type="NCBI Taxonomy" id="5539"/>
    <lineage>
        <taxon>Eukaryota</taxon>
        <taxon>Fungi</taxon>
        <taxon>Dikarya</taxon>
        <taxon>Ascomycota</taxon>
        <taxon>Pezizomycotina</taxon>
        <taxon>Leotiomycetes</taxon>
        <taxon>Leotiomycetes incertae sedis</taxon>
        <taxon>Scytalidium</taxon>
    </lineage>
</organism>
<name>A0A3E2GYH2_SCYLI</name>
<evidence type="ECO:0000313" key="3">
    <source>
        <dbReference type="Proteomes" id="UP000258309"/>
    </source>
</evidence>
<dbReference type="EMBL" id="NCSJ02000289">
    <property type="protein sequence ID" value="RFU26032.1"/>
    <property type="molecule type" value="Genomic_DNA"/>
</dbReference>
<dbReference type="STRING" id="5539.A0A3E2GYH2"/>
<evidence type="ECO:0000313" key="2">
    <source>
        <dbReference type="EMBL" id="RFU26032.1"/>
    </source>
</evidence>
<sequence length="345" mass="37471">MLRLPLLIYNNKFNLPSLPPPGTFNGKTVLITGATGGLGFATAAHFVNLGASSVIITARTAAKGEAAKASLEAQTNTTGKDIIKVMELDMNALESTKSFADKVTSETQAIDYVILNAGVLAVEFKQLDDGWEQSLQVNVLSTALLAILLLPWMKTAGKGQAHLVFVTSGYHTKVSVDEPAFPQKEILGYFNRKENFPSAAPGQPGMYGVSKLFEHYVVNEIVKLAMDSDGSPQVIVNPTCPGMVKSDLGRAHRTSFLMSLVVDIFNNVMTKSTKGGARSIVLAALTTPAETGKYIRHYGTEEEYKQLAEKNITGPQGQKIQAEVWREVLDILRNKYPKVKDIVLQ</sequence>
<keyword evidence="3" id="KW-1185">Reference proteome</keyword>